<dbReference type="AlphaFoldDB" id="A0A4Q1CCC7"/>
<name>A0A4Q1CCC7_9BACT</name>
<proteinExistence type="predicted"/>
<protein>
    <submittedName>
        <fullName evidence="2">DUF3309 domain-containing protein</fullName>
    </submittedName>
</protein>
<dbReference type="RefSeq" id="WP_129048152.1">
    <property type="nucleotide sequence ID" value="NZ_SDHX01000001.1"/>
</dbReference>
<evidence type="ECO:0000313" key="2">
    <source>
        <dbReference type="EMBL" id="RXK56787.1"/>
    </source>
</evidence>
<reference evidence="2 3" key="1">
    <citation type="submission" date="2019-01" db="EMBL/GenBank/DDBJ databases">
        <title>Lacunisphaera sp. strain TWA-58.</title>
        <authorList>
            <person name="Chen W.-M."/>
        </authorList>
    </citation>
    <scope>NUCLEOTIDE SEQUENCE [LARGE SCALE GENOMIC DNA]</scope>
    <source>
        <strain evidence="2 3">TWA-58</strain>
    </source>
</reference>
<organism evidence="2 3">
    <name type="scientific">Oleiharenicola lentus</name>
    <dbReference type="NCBI Taxonomy" id="2508720"/>
    <lineage>
        <taxon>Bacteria</taxon>
        <taxon>Pseudomonadati</taxon>
        <taxon>Verrucomicrobiota</taxon>
        <taxon>Opitutia</taxon>
        <taxon>Opitutales</taxon>
        <taxon>Opitutaceae</taxon>
        <taxon>Oleiharenicola</taxon>
    </lineage>
</organism>
<evidence type="ECO:0000256" key="1">
    <source>
        <dbReference type="SAM" id="Phobius"/>
    </source>
</evidence>
<sequence length="52" mass="5350">MNPLLLILVLLLLFGGGGFYFGGPVFGGSGIGLILLVALIIYLMGGLRSPKS</sequence>
<dbReference type="Proteomes" id="UP000290218">
    <property type="component" value="Unassembled WGS sequence"/>
</dbReference>
<gene>
    <name evidence="2" type="ORF">ESB00_13225</name>
</gene>
<keyword evidence="1" id="KW-0472">Membrane</keyword>
<feature type="transmembrane region" description="Helical" evidence="1">
    <location>
        <begin position="28"/>
        <end position="47"/>
    </location>
</feature>
<keyword evidence="1" id="KW-1133">Transmembrane helix</keyword>
<evidence type="ECO:0000313" key="3">
    <source>
        <dbReference type="Proteomes" id="UP000290218"/>
    </source>
</evidence>
<accession>A0A4Q1CCC7</accession>
<keyword evidence="1" id="KW-0812">Transmembrane</keyword>
<dbReference type="EMBL" id="SDHX01000001">
    <property type="protein sequence ID" value="RXK56787.1"/>
    <property type="molecule type" value="Genomic_DNA"/>
</dbReference>
<keyword evidence="3" id="KW-1185">Reference proteome</keyword>
<comment type="caution">
    <text evidence="2">The sequence shown here is derived from an EMBL/GenBank/DDBJ whole genome shotgun (WGS) entry which is preliminary data.</text>
</comment>